<dbReference type="Gene3D" id="1.10.10.60">
    <property type="entry name" value="Homeodomain-like"/>
    <property type="match status" value="1"/>
</dbReference>
<accession>A0ABU8EGK4</accession>
<evidence type="ECO:0000259" key="1">
    <source>
        <dbReference type="Pfam" id="PF13936"/>
    </source>
</evidence>
<name>A0ABU8EGK4_9BACL</name>
<dbReference type="EMBL" id="JBAWKY010000001">
    <property type="protein sequence ID" value="MEI4462061.1"/>
    <property type="molecule type" value="Genomic_DNA"/>
</dbReference>
<organism evidence="2 3">
    <name type="scientific">Exiguobacterium indicum</name>
    <dbReference type="NCBI Taxonomy" id="296995"/>
    <lineage>
        <taxon>Bacteria</taxon>
        <taxon>Bacillati</taxon>
        <taxon>Bacillota</taxon>
        <taxon>Bacilli</taxon>
        <taxon>Bacillales</taxon>
        <taxon>Bacillales Family XII. Incertae Sedis</taxon>
        <taxon>Exiguobacterium</taxon>
    </lineage>
</organism>
<sequence>MSYVHLTISERVKIEAYLEIGFLMRKIAQHLGRQPSTISRELKRNPSYNAINVPQYASKRSECVNTETEVR</sequence>
<dbReference type="Proteomes" id="UP001387110">
    <property type="component" value="Unassembled WGS sequence"/>
</dbReference>
<feature type="domain" description="Transposase IS30-like HTH" evidence="1">
    <location>
        <begin position="2"/>
        <end position="45"/>
    </location>
</feature>
<dbReference type="InterPro" id="IPR051917">
    <property type="entry name" value="Transposase-Integrase"/>
</dbReference>
<evidence type="ECO:0000313" key="2">
    <source>
        <dbReference type="EMBL" id="MEI4462061.1"/>
    </source>
</evidence>
<dbReference type="Pfam" id="PF13936">
    <property type="entry name" value="HTH_38"/>
    <property type="match status" value="1"/>
</dbReference>
<gene>
    <name evidence="2" type="ORF">SZL87_06400</name>
</gene>
<protein>
    <submittedName>
        <fullName evidence="2">Helix-turn-helix domain-containing protein</fullName>
    </submittedName>
</protein>
<proteinExistence type="predicted"/>
<reference evidence="2 3" key="1">
    <citation type="submission" date="2023-12" db="EMBL/GenBank/DDBJ databases">
        <authorList>
            <person name="Easwaran N."/>
            <person name="Lazarus H.P.S."/>
        </authorList>
    </citation>
    <scope>NUCLEOTIDE SEQUENCE [LARGE SCALE GENOMIC DNA]</scope>
    <source>
        <strain evidence="2 3">VIT-2023</strain>
    </source>
</reference>
<dbReference type="RefSeq" id="WP_081637356.1">
    <property type="nucleotide sequence ID" value="NZ_JBAWKY010000001.1"/>
</dbReference>
<dbReference type="PANTHER" id="PTHR10948:SF23">
    <property type="entry name" value="TRANSPOSASE INSI FOR INSERTION SEQUENCE ELEMENT IS30A-RELATED"/>
    <property type="match status" value="1"/>
</dbReference>
<dbReference type="PANTHER" id="PTHR10948">
    <property type="entry name" value="TRANSPOSASE"/>
    <property type="match status" value="1"/>
</dbReference>
<dbReference type="InterPro" id="IPR025246">
    <property type="entry name" value="IS30-like_HTH"/>
</dbReference>
<evidence type="ECO:0000313" key="3">
    <source>
        <dbReference type="Proteomes" id="UP001387110"/>
    </source>
</evidence>
<keyword evidence="3" id="KW-1185">Reference proteome</keyword>
<comment type="caution">
    <text evidence="2">The sequence shown here is derived from an EMBL/GenBank/DDBJ whole genome shotgun (WGS) entry which is preliminary data.</text>
</comment>